<organism evidence="1 2">
    <name type="scientific">Acinetobacter wanghuae</name>
    <dbReference type="NCBI Taxonomy" id="2662362"/>
    <lineage>
        <taxon>Bacteria</taxon>
        <taxon>Pseudomonadati</taxon>
        <taxon>Pseudomonadota</taxon>
        <taxon>Gammaproteobacteria</taxon>
        <taxon>Moraxellales</taxon>
        <taxon>Moraxellaceae</taxon>
        <taxon>Acinetobacter</taxon>
    </lineage>
</organism>
<evidence type="ECO:0000313" key="2">
    <source>
        <dbReference type="Proteomes" id="UP000327478"/>
    </source>
</evidence>
<proteinExistence type="predicted"/>
<name>A0ABX6CZR7_9GAMM</name>
<dbReference type="EMBL" id="CP045650">
    <property type="protein sequence ID" value="QGA11034.1"/>
    <property type="molecule type" value="Genomic_DNA"/>
</dbReference>
<gene>
    <name evidence="1" type="ORF">GFH30_06355</name>
</gene>
<protein>
    <recommendedName>
        <fullName evidence="3">Phage antitermination protein Q</fullName>
    </recommendedName>
</protein>
<sequence>MNAVVTITGAVNWSKFTLEEWLYQFGAWMNSVSGTCGKSINPIAIAMDQAVIKSKAAKINLTKSEIIANYVASDEDKPKLQRSNITCLISDNEARAVQRLILDMQGKSEVLDEWLDVVIARHFYCNSFAKIADEHHKSLMDVKFDNKAGLAAIYARNLFIKHR</sequence>
<reference evidence="1 2" key="1">
    <citation type="submission" date="2019-10" db="EMBL/GenBank/DDBJ databases">
        <authorList>
            <person name="Dong K."/>
        </authorList>
    </citation>
    <scope>NUCLEOTIDE SEQUENCE [LARGE SCALE GENOMIC DNA]</scope>
    <source>
        <strain evidence="2">dk386</strain>
    </source>
</reference>
<evidence type="ECO:0008006" key="3">
    <source>
        <dbReference type="Google" id="ProtNLM"/>
    </source>
</evidence>
<keyword evidence="2" id="KW-1185">Reference proteome</keyword>
<accession>A0ABX6CZR7</accession>
<evidence type="ECO:0000313" key="1">
    <source>
        <dbReference type="EMBL" id="QGA11034.1"/>
    </source>
</evidence>
<dbReference type="RefSeq" id="WP_153371428.1">
    <property type="nucleotide sequence ID" value="NZ_CP045650.1"/>
</dbReference>
<dbReference type="Proteomes" id="UP000327478">
    <property type="component" value="Chromosome"/>
</dbReference>